<name>A0A7I7WHE4_MYCGU</name>
<reference evidence="2 3" key="1">
    <citation type="journal article" date="2019" name="Emerg. Microbes Infect.">
        <title>Comprehensive subspecies identification of 175 nontuberculous mycobacteria species based on 7547 genomic profiles.</title>
        <authorList>
            <person name="Matsumoto Y."/>
            <person name="Kinjo T."/>
            <person name="Motooka D."/>
            <person name="Nabeya D."/>
            <person name="Jung N."/>
            <person name="Uechi K."/>
            <person name="Horii T."/>
            <person name="Iida T."/>
            <person name="Fujita J."/>
            <person name="Nakamura S."/>
        </authorList>
    </citation>
    <scope>NUCLEOTIDE SEQUENCE [LARGE SCALE GENOMIC DNA]</scope>
    <source>
        <strain evidence="2 3">JCM 12688</strain>
    </source>
</reference>
<dbReference type="KEGG" id="mgad:MGAD_08350"/>
<dbReference type="PANTHER" id="PTHR34846">
    <property type="entry name" value="4-CARBOXYMUCONOLACTONE DECARBOXYLASE FAMILY PROTEIN (AFU_ORTHOLOGUE AFUA_6G11590)"/>
    <property type="match status" value="1"/>
</dbReference>
<organism evidence="2 3">
    <name type="scientific">Mycolicibacterium gadium</name>
    <name type="common">Mycobacterium gadium</name>
    <dbReference type="NCBI Taxonomy" id="1794"/>
    <lineage>
        <taxon>Bacteria</taxon>
        <taxon>Bacillati</taxon>
        <taxon>Actinomycetota</taxon>
        <taxon>Actinomycetes</taxon>
        <taxon>Mycobacteriales</taxon>
        <taxon>Mycobacteriaceae</taxon>
        <taxon>Mycolicibacterium</taxon>
    </lineage>
</organism>
<dbReference type="EMBL" id="AP022608">
    <property type="protein sequence ID" value="BBZ16500.1"/>
    <property type="molecule type" value="Genomic_DNA"/>
</dbReference>
<dbReference type="SUPFAM" id="SSF69118">
    <property type="entry name" value="AhpD-like"/>
    <property type="match status" value="1"/>
</dbReference>
<evidence type="ECO:0000313" key="2">
    <source>
        <dbReference type="EMBL" id="BBZ16500.1"/>
    </source>
</evidence>
<evidence type="ECO:0000259" key="1">
    <source>
        <dbReference type="Pfam" id="PF02627"/>
    </source>
</evidence>
<dbReference type="InterPro" id="IPR029032">
    <property type="entry name" value="AhpD-like"/>
</dbReference>
<dbReference type="InterPro" id="IPR003779">
    <property type="entry name" value="CMD-like"/>
</dbReference>
<dbReference type="Pfam" id="PF02627">
    <property type="entry name" value="CMD"/>
    <property type="match status" value="1"/>
</dbReference>
<evidence type="ECO:0000313" key="3">
    <source>
        <dbReference type="Proteomes" id="UP000466187"/>
    </source>
</evidence>
<dbReference type="Gene3D" id="1.20.1290.10">
    <property type="entry name" value="AhpD-like"/>
    <property type="match status" value="1"/>
</dbReference>
<dbReference type="Proteomes" id="UP000466187">
    <property type="component" value="Chromosome"/>
</dbReference>
<feature type="domain" description="Carboxymuconolactone decarboxylase-like" evidence="1">
    <location>
        <begin position="33"/>
        <end position="115"/>
    </location>
</feature>
<gene>
    <name evidence="2" type="primary">pcaC_1</name>
    <name evidence="2" type="ORF">MGAD_08350</name>
</gene>
<proteinExistence type="predicted"/>
<sequence length="173" mass="19293">MFQFGTVPAYDAVMSRIGPFADDDAAAWVVKSPDIGVAMAGFTNAVYNKNRLPMRVRELARMVIALDNECVVCQNTRDSEGIAAGVDEDLYDHAAEWRTWPGYSSQERIAAEFAERFAGDHTGLRDDEDFWARASEHFSDELLTDLALSCAMWLGMGRMLRTLDIGQTCKITL</sequence>
<dbReference type="AlphaFoldDB" id="A0A7I7WHE4"/>
<dbReference type="GO" id="GO:0051920">
    <property type="term" value="F:peroxiredoxin activity"/>
    <property type="evidence" value="ECO:0007669"/>
    <property type="project" value="InterPro"/>
</dbReference>
<accession>A0A7I7WHE4</accession>
<dbReference type="PANTHER" id="PTHR34846:SF10">
    <property type="entry name" value="CYTOPLASMIC PROTEIN"/>
    <property type="match status" value="1"/>
</dbReference>
<protein>
    <submittedName>
        <fullName evidence="2">Carboxymuconolactone decarboxylase</fullName>
    </submittedName>
</protein>